<dbReference type="PROSITE" id="PS50048">
    <property type="entry name" value="ZN2_CY6_FUNGAL_2"/>
    <property type="match status" value="1"/>
</dbReference>
<dbReference type="InterPro" id="IPR001138">
    <property type="entry name" value="Zn2Cys6_DnaBD"/>
</dbReference>
<dbReference type="InterPro" id="IPR053157">
    <property type="entry name" value="Sterol_Uptake_Regulator"/>
</dbReference>
<feature type="region of interest" description="Disordered" evidence="2">
    <location>
        <begin position="42"/>
        <end position="71"/>
    </location>
</feature>
<organism evidence="4 5">
    <name type="scientific">Coniochaeta hoffmannii</name>
    <dbReference type="NCBI Taxonomy" id="91930"/>
    <lineage>
        <taxon>Eukaryota</taxon>
        <taxon>Fungi</taxon>
        <taxon>Dikarya</taxon>
        <taxon>Ascomycota</taxon>
        <taxon>Pezizomycotina</taxon>
        <taxon>Sordariomycetes</taxon>
        <taxon>Sordariomycetidae</taxon>
        <taxon>Coniochaetales</taxon>
        <taxon>Coniochaetaceae</taxon>
        <taxon>Coniochaeta</taxon>
    </lineage>
</organism>
<dbReference type="PROSITE" id="PS00463">
    <property type="entry name" value="ZN2_CY6_FUNGAL_1"/>
    <property type="match status" value="1"/>
</dbReference>
<keyword evidence="4" id="KW-0238">DNA-binding</keyword>
<proteinExistence type="predicted"/>
<feature type="domain" description="Zn(2)-C6 fungal-type" evidence="3">
    <location>
        <begin position="12"/>
        <end position="42"/>
    </location>
</feature>
<dbReference type="InterPro" id="IPR036864">
    <property type="entry name" value="Zn2-C6_fun-type_DNA-bd_sf"/>
</dbReference>
<feature type="compositionally biased region" description="Low complexity" evidence="2">
    <location>
        <begin position="53"/>
        <end position="71"/>
    </location>
</feature>
<evidence type="ECO:0000259" key="3">
    <source>
        <dbReference type="PROSITE" id="PS50048"/>
    </source>
</evidence>
<evidence type="ECO:0000313" key="5">
    <source>
        <dbReference type="Proteomes" id="UP001174691"/>
    </source>
</evidence>
<keyword evidence="1" id="KW-0539">Nucleus</keyword>
<dbReference type="Gene3D" id="4.10.240.10">
    <property type="entry name" value="Zn(2)-C6 fungal-type DNA-binding domain"/>
    <property type="match status" value="1"/>
</dbReference>
<dbReference type="AlphaFoldDB" id="A0AA38W143"/>
<dbReference type="Proteomes" id="UP001174691">
    <property type="component" value="Unassembled WGS sequence"/>
</dbReference>
<gene>
    <name evidence="4" type="ORF">NKR19_g151</name>
</gene>
<evidence type="ECO:0000256" key="1">
    <source>
        <dbReference type="ARBA" id="ARBA00023242"/>
    </source>
</evidence>
<dbReference type="Pfam" id="PF00172">
    <property type="entry name" value="Zn_clus"/>
    <property type="match status" value="1"/>
</dbReference>
<dbReference type="GO" id="GO:0003677">
    <property type="term" value="F:DNA binding"/>
    <property type="evidence" value="ECO:0007669"/>
    <property type="project" value="UniProtKB-KW"/>
</dbReference>
<dbReference type="SMART" id="SM00066">
    <property type="entry name" value="GAL4"/>
    <property type="match status" value="1"/>
</dbReference>
<dbReference type="GO" id="GO:0001228">
    <property type="term" value="F:DNA-binding transcription activator activity, RNA polymerase II-specific"/>
    <property type="evidence" value="ECO:0007669"/>
    <property type="project" value="TreeGrafter"/>
</dbReference>
<dbReference type="GO" id="GO:0008270">
    <property type="term" value="F:zinc ion binding"/>
    <property type="evidence" value="ECO:0007669"/>
    <property type="project" value="InterPro"/>
</dbReference>
<reference evidence="4" key="1">
    <citation type="submission" date="2022-07" db="EMBL/GenBank/DDBJ databases">
        <title>Fungi with potential for degradation of polypropylene.</title>
        <authorList>
            <person name="Gostincar C."/>
        </authorList>
    </citation>
    <scope>NUCLEOTIDE SEQUENCE</scope>
    <source>
        <strain evidence="4">EXF-13287</strain>
    </source>
</reference>
<name>A0AA38W143_9PEZI</name>
<dbReference type="CDD" id="cd00067">
    <property type="entry name" value="GAL4"/>
    <property type="match status" value="1"/>
</dbReference>
<protein>
    <submittedName>
        <fullName evidence="4">Zn2/Cys6 DNA-binding protein</fullName>
    </submittedName>
</protein>
<keyword evidence="5" id="KW-1185">Reference proteome</keyword>
<dbReference type="PANTHER" id="PTHR47784">
    <property type="entry name" value="STEROL UPTAKE CONTROL PROTEIN 2"/>
    <property type="match status" value="1"/>
</dbReference>
<sequence>MPRRFHRKSRFGCTECRKRRVKCDEDGPICGRCLRTRSKCHFPSVQSNSESPPSTYDASQSPSSSPWPAPDISASQPGSFDLLDMMLMHHYSTHTCKHIFTGNQQAQVWQQDIPALASRNVVLLHGILAVTAIHYAWREPARRDVYRSRALHHHSLGLPIFQEMVASASSQTAEVIVAYAILLSLWMYAFPEVAAEQQSLDDILSMVETIRGARTVSKIYRDNIMEGPMSVFLQPPLVGPALGNLEVSSVSRHLQVLKDQVDHDPDKRAVQQLQVFLAPFSSAPRSMNVGGCRDGLSGFYEPVATL</sequence>
<dbReference type="EMBL" id="JANBVN010000002">
    <property type="protein sequence ID" value="KAJ9165574.1"/>
    <property type="molecule type" value="Genomic_DNA"/>
</dbReference>
<evidence type="ECO:0000256" key="2">
    <source>
        <dbReference type="SAM" id="MobiDB-lite"/>
    </source>
</evidence>
<dbReference type="SUPFAM" id="SSF57701">
    <property type="entry name" value="Zn2/Cys6 DNA-binding domain"/>
    <property type="match status" value="1"/>
</dbReference>
<dbReference type="InterPro" id="IPR021858">
    <property type="entry name" value="Fun_TF"/>
</dbReference>
<comment type="caution">
    <text evidence="4">The sequence shown here is derived from an EMBL/GenBank/DDBJ whole genome shotgun (WGS) entry which is preliminary data.</text>
</comment>
<dbReference type="PANTHER" id="PTHR47784:SF5">
    <property type="entry name" value="STEROL UPTAKE CONTROL PROTEIN 2"/>
    <property type="match status" value="1"/>
</dbReference>
<dbReference type="Pfam" id="PF11951">
    <property type="entry name" value="Fungal_trans_2"/>
    <property type="match status" value="1"/>
</dbReference>
<evidence type="ECO:0000313" key="4">
    <source>
        <dbReference type="EMBL" id="KAJ9165574.1"/>
    </source>
</evidence>
<accession>A0AA38W143</accession>